<dbReference type="Proteomes" id="UP000027855">
    <property type="component" value="Unassembled WGS sequence"/>
</dbReference>
<dbReference type="EMBL" id="JJMT01000011">
    <property type="protein sequence ID" value="KEO45366.1"/>
    <property type="molecule type" value="Genomic_DNA"/>
</dbReference>
<comment type="caution">
    <text evidence="1">The sequence shown here is derived from an EMBL/GenBank/DDBJ whole genome shotgun (WGS) entry which is preliminary data.</text>
</comment>
<dbReference type="RefSeq" id="WP_037601584.1">
    <property type="nucleotide sequence ID" value="NZ_JJMS01000003.1"/>
</dbReference>
<protein>
    <submittedName>
        <fullName evidence="1">Uncharacterized protein</fullName>
    </submittedName>
</protein>
<evidence type="ECO:0000313" key="1">
    <source>
        <dbReference type="EMBL" id="KEO45366.1"/>
    </source>
</evidence>
<name>A0A074IWV9_STRSL</name>
<proteinExistence type="predicted"/>
<dbReference type="AlphaFoldDB" id="A0A074IWV9"/>
<gene>
    <name evidence="1" type="ORF">DL07_01420</name>
</gene>
<organism evidence="1 2">
    <name type="scientific">Streptococcus salivarius</name>
    <dbReference type="NCBI Taxonomy" id="1304"/>
    <lineage>
        <taxon>Bacteria</taxon>
        <taxon>Bacillati</taxon>
        <taxon>Bacillota</taxon>
        <taxon>Bacilli</taxon>
        <taxon>Lactobacillales</taxon>
        <taxon>Streptococcaceae</taxon>
        <taxon>Streptococcus</taxon>
    </lineage>
</organism>
<evidence type="ECO:0000313" key="2">
    <source>
        <dbReference type="Proteomes" id="UP000027855"/>
    </source>
</evidence>
<accession>A0A074IWV9</accession>
<reference evidence="1 2" key="1">
    <citation type="submission" date="2014-04" db="EMBL/GenBank/DDBJ databases">
        <title>Variable characteristics of bacteriocin-producing Streptococcus salivarius strains isolated from Malaysian subjects.</title>
        <authorList>
            <person name="Philip K."/>
            <person name="Barbour A."/>
        </authorList>
    </citation>
    <scope>NUCLEOTIDE SEQUENCE [LARGE SCALE GENOMIC DNA]</scope>
    <source>
        <strain evidence="1 2">NU10</strain>
    </source>
</reference>
<sequence length="62" mass="7256">MTLDVNKEELTILGISFDNYSDFDTVWYAIGSSMIENYEPTVQDVIYLRTYVTNRRKELNIG</sequence>